<dbReference type="Gene3D" id="3.40.630.30">
    <property type="match status" value="1"/>
</dbReference>
<name>A0A9P8VUP7_9HYPO</name>
<dbReference type="EMBL" id="JAGPYM010000030">
    <property type="protein sequence ID" value="KAH6877297.1"/>
    <property type="molecule type" value="Genomic_DNA"/>
</dbReference>
<protein>
    <submittedName>
        <fullName evidence="4">Acyl-CoA N-acyltransferase</fullName>
    </submittedName>
</protein>
<feature type="region of interest" description="Disordered" evidence="2">
    <location>
        <begin position="224"/>
        <end position="243"/>
    </location>
</feature>
<dbReference type="AlphaFoldDB" id="A0A9P8VUP7"/>
<comment type="caution">
    <text evidence="4">The sequence shown here is derived from an EMBL/GenBank/DDBJ whole genome shotgun (WGS) entry which is preliminary data.</text>
</comment>
<organism evidence="4 5">
    <name type="scientific">Thelonectria olida</name>
    <dbReference type="NCBI Taxonomy" id="1576542"/>
    <lineage>
        <taxon>Eukaryota</taxon>
        <taxon>Fungi</taxon>
        <taxon>Dikarya</taxon>
        <taxon>Ascomycota</taxon>
        <taxon>Pezizomycotina</taxon>
        <taxon>Sordariomycetes</taxon>
        <taxon>Hypocreomycetidae</taxon>
        <taxon>Hypocreales</taxon>
        <taxon>Nectriaceae</taxon>
        <taxon>Thelonectria</taxon>
    </lineage>
</organism>
<proteinExistence type="inferred from homology"/>
<dbReference type="GO" id="GO:0016410">
    <property type="term" value="F:N-acyltransferase activity"/>
    <property type="evidence" value="ECO:0007669"/>
    <property type="project" value="TreeGrafter"/>
</dbReference>
<accession>A0A9P8VUP7</accession>
<dbReference type="InterPro" id="IPR019432">
    <property type="entry name" value="Acyltransferase_MbtK/IucB-like"/>
</dbReference>
<feature type="domain" description="Acyltransferase MbtK/IucB-like conserved" evidence="3">
    <location>
        <begin position="268"/>
        <end position="317"/>
    </location>
</feature>
<comment type="similarity">
    <text evidence="1">Belongs to the lysine N-acyltransferase MbtK family.</text>
</comment>
<evidence type="ECO:0000313" key="5">
    <source>
        <dbReference type="Proteomes" id="UP000777438"/>
    </source>
</evidence>
<dbReference type="OrthoDB" id="4250781at2759"/>
<evidence type="ECO:0000259" key="3">
    <source>
        <dbReference type="SMART" id="SM01006"/>
    </source>
</evidence>
<dbReference type="Proteomes" id="UP000777438">
    <property type="component" value="Unassembled WGS sequence"/>
</dbReference>
<evidence type="ECO:0000256" key="2">
    <source>
        <dbReference type="SAM" id="MobiDB-lite"/>
    </source>
</evidence>
<dbReference type="SUPFAM" id="SSF55729">
    <property type="entry name" value="Acyl-CoA N-acyltransferases (Nat)"/>
    <property type="match status" value="1"/>
</dbReference>
<dbReference type="PANTHER" id="PTHR31438:SF7">
    <property type="entry name" value="ACYLTRANSFERASE MBTK_IUCB-LIKE CONSERVED DOMAIN-CONTAINING PROTEIN"/>
    <property type="match status" value="1"/>
</dbReference>
<reference evidence="4 5" key="1">
    <citation type="journal article" date="2021" name="Nat. Commun.">
        <title>Genetic determinants of endophytism in the Arabidopsis root mycobiome.</title>
        <authorList>
            <person name="Mesny F."/>
            <person name="Miyauchi S."/>
            <person name="Thiergart T."/>
            <person name="Pickel B."/>
            <person name="Atanasova L."/>
            <person name="Karlsson M."/>
            <person name="Huettel B."/>
            <person name="Barry K.W."/>
            <person name="Haridas S."/>
            <person name="Chen C."/>
            <person name="Bauer D."/>
            <person name="Andreopoulos W."/>
            <person name="Pangilinan J."/>
            <person name="LaButti K."/>
            <person name="Riley R."/>
            <person name="Lipzen A."/>
            <person name="Clum A."/>
            <person name="Drula E."/>
            <person name="Henrissat B."/>
            <person name="Kohler A."/>
            <person name="Grigoriev I.V."/>
            <person name="Martin F.M."/>
            <person name="Hacquard S."/>
        </authorList>
    </citation>
    <scope>NUCLEOTIDE SEQUENCE [LARGE SCALE GENOMIC DNA]</scope>
    <source>
        <strain evidence="4 5">MPI-CAGE-CH-0241</strain>
    </source>
</reference>
<keyword evidence="5" id="KW-1185">Reference proteome</keyword>
<evidence type="ECO:0000313" key="4">
    <source>
        <dbReference type="EMBL" id="KAH6877297.1"/>
    </source>
</evidence>
<sequence>MASPAPFSSIPADETVLKLPHPYHTEYTIQQAAAPSGVVLETPTYSLVLKSSANATPLPFELHNSRLVFSDPIDLKSSELPASGNNSSWARARRAPCVTLYWDGEAPTLAQAWLHIYVLFTLRPTTESIRLALRGTNAALLGRQLVDVLLAIDHPLKGREKREPSTKDDESLVLALRSTFWQGAGSPFGPRPVWLPAESPSSLPASTPLGTFPLTAHYNNMTIASAGDPEDPDRYQESWHPVRPAKPAPSTVIYSRWIPHLKETFSMIAVDYQDEEHLRLFHEWQNDPRVSQGWNASGTVEHHAEYLRNLHSDPHQLAVLAKFDDTYFAYFEIYWAKEDRLGGSYAAGDFDRGRHSLVGDVRFRGPHRVSAWTSSQLHYLWLDDPRTMYIVGEPKETNTTVVMYEFVHGFGMDRMIELPGKRSAFLRCSRERFFQLCPFADNEKVVGGLRLGLVPKL</sequence>
<gene>
    <name evidence="4" type="ORF">B0T10DRAFT_496758</name>
</gene>
<dbReference type="PANTHER" id="PTHR31438">
    <property type="entry name" value="LYSINE N-ACYLTRANSFERASE C17G9.06C-RELATED"/>
    <property type="match status" value="1"/>
</dbReference>
<dbReference type="GO" id="GO:0019290">
    <property type="term" value="P:siderophore biosynthetic process"/>
    <property type="evidence" value="ECO:0007669"/>
    <property type="project" value="InterPro"/>
</dbReference>
<dbReference type="InterPro" id="IPR016181">
    <property type="entry name" value="Acyl_CoA_acyltransferase"/>
</dbReference>
<dbReference type="SMART" id="SM01006">
    <property type="entry name" value="AlcB"/>
    <property type="match status" value="1"/>
</dbReference>
<evidence type="ECO:0000256" key="1">
    <source>
        <dbReference type="ARBA" id="ARBA00009893"/>
    </source>
</evidence>
<dbReference type="Pfam" id="PF13523">
    <property type="entry name" value="Acetyltransf_8"/>
    <property type="match status" value="1"/>
</dbReference>